<name>A0A915EIC1_9BILA</name>
<proteinExistence type="predicted"/>
<evidence type="ECO:0000313" key="1">
    <source>
        <dbReference type="Proteomes" id="UP000887574"/>
    </source>
</evidence>
<protein>
    <submittedName>
        <fullName evidence="2">Uncharacterized protein</fullName>
    </submittedName>
</protein>
<accession>A0A915EIC1</accession>
<keyword evidence="1" id="KW-1185">Reference proteome</keyword>
<dbReference type="AlphaFoldDB" id="A0A915EIC1"/>
<dbReference type="Proteomes" id="UP000887574">
    <property type="component" value="Unplaced"/>
</dbReference>
<dbReference type="WBParaSite" id="jg6640">
    <property type="protein sequence ID" value="jg6640"/>
    <property type="gene ID" value="jg6640"/>
</dbReference>
<reference evidence="2" key="1">
    <citation type="submission" date="2022-11" db="UniProtKB">
        <authorList>
            <consortium name="WormBaseParasite"/>
        </authorList>
    </citation>
    <scope>IDENTIFICATION</scope>
</reference>
<organism evidence="1 2">
    <name type="scientific">Ditylenchus dipsaci</name>
    <dbReference type="NCBI Taxonomy" id="166011"/>
    <lineage>
        <taxon>Eukaryota</taxon>
        <taxon>Metazoa</taxon>
        <taxon>Ecdysozoa</taxon>
        <taxon>Nematoda</taxon>
        <taxon>Chromadorea</taxon>
        <taxon>Rhabditida</taxon>
        <taxon>Tylenchina</taxon>
        <taxon>Tylenchomorpha</taxon>
        <taxon>Sphaerularioidea</taxon>
        <taxon>Anguinidae</taxon>
        <taxon>Anguininae</taxon>
        <taxon>Ditylenchus</taxon>
    </lineage>
</organism>
<sequence length="93" mass="10539">MGLYIESRQGREAAKAGFDFAIQLMVLPTGLDRGKQFRGGVGKLADCSFSKEEASSRLITCMEWAVGLVSRLFTKFLWFRHWMVQAKELDCIC</sequence>
<evidence type="ECO:0000313" key="2">
    <source>
        <dbReference type="WBParaSite" id="jg6640"/>
    </source>
</evidence>